<name>I1LCH8_SOYBN</name>
<evidence type="ECO:0000259" key="1">
    <source>
        <dbReference type="PROSITE" id="PS50858"/>
    </source>
</evidence>
<dbReference type="AlphaFoldDB" id="I1LCH8"/>
<evidence type="ECO:0000313" key="4">
    <source>
        <dbReference type="Proteomes" id="UP000008827"/>
    </source>
</evidence>
<dbReference type="InterPro" id="IPR035925">
    <property type="entry name" value="BSD_dom_sf"/>
</dbReference>
<reference evidence="2 3" key="1">
    <citation type="journal article" date="2010" name="Nature">
        <title>Genome sequence of the palaeopolyploid soybean.</title>
        <authorList>
            <person name="Schmutz J."/>
            <person name="Cannon S.B."/>
            <person name="Schlueter J."/>
            <person name="Ma J."/>
            <person name="Mitros T."/>
            <person name="Nelson W."/>
            <person name="Hyten D.L."/>
            <person name="Song Q."/>
            <person name="Thelen J.J."/>
            <person name="Cheng J."/>
            <person name="Xu D."/>
            <person name="Hellsten U."/>
            <person name="May G.D."/>
            <person name="Yu Y."/>
            <person name="Sakurai T."/>
            <person name="Umezawa T."/>
            <person name="Bhattacharyya M.K."/>
            <person name="Sandhu D."/>
            <person name="Valliyodan B."/>
            <person name="Lindquist E."/>
            <person name="Peto M."/>
            <person name="Grant D."/>
            <person name="Shu S."/>
            <person name="Goodstein D."/>
            <person name="Barry K."/>
            <person name="Futrell-Griggs M."/>
            <person name="Abernathy B."/>
            <person name="Du J."/>
            <person name="Tian Z."/>
            <person name="Zhu L."/>
            <person name="Gill N."/>
            <person name="Joshi T."/>
            <person name="Libault M."/>
            <person name="Sethuraman A."/>
            <person name="Zhang X.-C."/>
            <person name="Shinozaki K."/>
            <person name="Nguyen H.T."/>
            <person name="Wing R.A."/>
            <person name="Cregan P."/>
            <person name="Specht J."/>
            <person name="Grimwood J."/>
            <person name="Rokhsar D."/>
            <person name="Stacey G."/>
            <person name="Shoemaker R.C."/>
            <person name="Jackson S.A."/>
        </authorList>
    </citation>
    <scope>NUCLEOTIDE SEQUENCE [LARGE SCALE GENOMIC DNA]</scope>
    <source>
        <strain evidence="3">cv. Williams 82</strain>
        <tissue evidence="2">Callus</tissue>
    </source>
</reference>
<dbReference type="EMBL" id="CM000843">
    <property type="protein sequence ID" value="KRH34585.1"/>
    <property type="molecule type" value="Genomic_DNA"/>
</dbReference>
<evidence type="ECO:0000313" key="2">
    <source>
        <dbReference type="EMBL" id="KRH34585.1"/>
    </source>
</evidence>
<evidence type="ECO:0000313" key="3">
    <source>
        <dbReference type="EnsemblPlants" id="KRH34585"/>
    </source>
</evidence>
<dbReference type="GO" id="GO:0006351">
    <property type="term" value="P:DNA-templated transcription"/>
    <property type="evidence" value="ECO:0007669"/>
    <property type="project" value="InterPro"/>
</dbReference>
<dbReference type="GO" id="GO:0000439">
    <property type="term" value="C:transcription factor TFIIH core complex"/>
    <property type="evidence" value="ECO:0007669"/>
    <property type="project" value="InterPro"/>
</dbReference>
<accession>I1LCH8</accession>
<dbReference type="InterPro" id="IPR005607">
    <property type="entry name" value="BSD_dom"/>
</dbReference>
<protein>
    <recommendedName>
        <fullName evidence="1">BSD domain-containing protein</fullName>
    </recommendedName>
</protein>
<reference evidence="3" key="2">
    <citation type="submission" date="2018-02" db="UniProtKB">
        <authorList>
            <consortium name="EnsemblPlants"/>
        </authorList>
    </citation>
    <scope>IDENTIFICATION</scope>
    <source>
        <strain evidence="3">Williams 82</strain>
    </source>
</reference>
<dbReference type="InterPro" id="IPR027079">
    <property type="entry name" value="Tfb1/GTF2H1"/>
</dbReference>
<dbReference type="PANTHER" id="PTHR12856">
    <property type="entry name" value="TRANSCRIPTION INITIATION FACTOR IIH-RELATED"/>
    <property type="match status" value="1"/>
</dbReference>
<dbReference type="OrthoDB" id="360521at2759"/>
<dbReference type="PROSITE" id="PS50858">
    <property type="entry name" value="BSD"/>
    <property type="match status" value="2"/>
</dbReference>
<gene>
    <name evidence="3" type="primary">LOC100811780</name>
    <name evidence="2" type="ORF">GLYMA_10G193000</name>
</gene>
<dbReference type="SUPFAM" id="SSF140383">
    <property type="entry name" value="BSD domain-like"/>
    <property type="match status" value="2"/>
</dbReference>
<organism evidence="3">
    <name type="scientific">Glycine max</name>
    <name type="common">Soybean</name>
    <name type="synonym">Glycine hispida</name>
    <dbReference type="NCBI Taxonomy" id="3847"/>
    <lineage>
        <taxon>Eukaryota</taxon>
        <taxon>Viridiplantae</taxon>
        <taxon>Streptophyta</taxon>
        <taxon>Embryophyta</taxon>
        <taxon>Tracheophyta</taxon>
        <taxon>Spermatophyta</taxon>
        <taxon>Magnoliopsida</taxon>
        <taxon>eudicotyledons</taxon>
        <taxon>Gunneridae</taxon>
        <taxon>Pentapetalae</taxon>
        <taxon>rosids</taxon>
        <taxon>fabids</taxon>
        <taxon>Fabales</taxon>
        <taxon>Fabaceae</taxon>
        <taxon>Papilionoideae</taxon>
        <taxon>50 kb inversion clade</taxon>
        <taxon>NPAAA clade</taxon>
        <taxon>indigoferoid/millettioid clade</taxon>
        <taxon>Phaseoleae</taxon>
        <taxon>Glycine</taxon>
        <taxon>Glycine subgen. Soja</taxon>
    </lineage>
</organism>
<dbReference type="RefSeq" id="XP_006589336.1">
    <property type="nucleotide sequence ID" value="XM_006589273.4"/>
</dbReference>
<dbReference type="Gramene" id="KRH34585">
    <property type="protein sequence ID" value="KRH34585"/>
    <property type="gene ID" value="GLYMA_10G193000"/>
</dbReference>
<feature type="domain" description="BSD" evidence="1">
    <location>
        <begin position="105"/>
        <end position="163"/>
    </location>
</feature>
<dbReference type="EnsemblPlants" id="KRH34585">
    <property type="protein sequence ID" value="KRH34585"/>
    <property type="gene ID" value="GLYMA_10G193000"/>
</dbReference>
<dbReference type="GeneID" id="100811780"/>
<reference evidence="2" key="3">
    <citation type="submission" date="2018-07" db="EMBL/GenBank/DDBJ databases">
        <title>WGS assembly of Glycine max.</title>
        <authorList>
            <person name="Schmutz J."/>
            <person name="Cannon S."/>
            <person name="Schlueter J."/>
            <person name="Ma J."/>
            <person name="Mitros T."/>
            <person name="Nelson W."/>
            <person name="Hyten D."/>
            <person name="Song Q."/>
            <person name="Thelen J."/>
            <person name="Cheng J."/>
            <person name="Xu D."/>
            <person name="Hellsten U."/>
            <person name="May G."/>
            <person name="Yu Y."/>
            <person name="Sakurai T."/>
            <person name="Umezawa T."/>
            <person name="Bhattacharyya M."/>
            <person name="Sandhu D."/>
            <person name="Valliyodan B."/>
            <person name="Lindquist E."/>
            <person name="Peto M."/>
            <person name="Grant D."/>
            <person name="Shu S."/>
            <person name="Goodstein D."/>
            <person name="Barry K."/>
            <person name="Futrell-Griggs M."/>
            <person name="Abernathy B."/>
            <person name="Du J."/>
            <person name="Tian Z."/>
            <person name="Zhu L."/>
            <person name="Gill N."/>
            <person name="Joshi T."/>
            <person name="Libault M."/>
            <person name="Sethuraman A."/>
            <person name="Zhang X."/>
            <person name="Shinozaki K."/>
            <person name="Nguyen H."/>
            <person name="Wing R."/>
            <person name="Cregan P."/>
            <person name="Specht J."/>
            <person name="Grimwood J."/>
            <person name="Rokhsar D."/>
            <person name="Stacey G."/>
            <person name="Shoemaker R."/>
            <person name="Jackson S."/>
        </authorList>
    </citation>
    <scope>NUCLEOTIDE SEQUENCE</scope>
    <source>
        <tissue evidence="2">Callus</tissue>
    </source>
</reference>
<dbReference type="GO" id="GO:0006289">
    <property type="term" value="P:nucleotide-excision repair"/>
    <property type="evidence" value="ECO:0007669"/>
    <property type="project" value="InterPro"/>
</dbReference>
<proteinExistence type="predicted"/>
<dbReference type="ExpressionAtlas" id="I1LCH8">
    <property type="expression patterns" value="baseline"/>
</dbReference>
<dbReference type="SMART" id="SM00751">
    <property type="entry name" value="BSD"/>
    <property type="match status" value="2"/>
</dbReference>
<dbReference type="Pfam" id="PF03909">
    <property type="entry name" value="BSD"/>
    <property type="match status" value="1"/>
</dbReference>
<feature type="domain" description="BSD" evidence="1">
    <location>
        <begin position="188"/>
        <end position="240"/>
    </location>
</feature>
<dbReference type="Gene3D" id="6.10.140.1200">
    <property type="match status" value="1"/>
</dbReference>
<sequence>MSSRQVVKRAKYKTTVKDPGTPGVLKLTQDRFVFKPNDPTSKTKLDVEFRFIQGHKVTKEGSKQPPLLNLIRAQGSCIFELESFADLHVCRELVGFALNRNVPGEATKVISEEQLSPAEMALRIKLLQEDSKLQRLHKELVASGKLTESEFWATKKKLLDQDESRKLKQRIGFKNSLIFDTKPMSDGRINQVKFQLTPEIKYQIFALKPAVHQAFLNFVPSKMNEVDFWNKYFKAEYLHSTKNAVAAAAEAAEDEDLAVFLKDDEILEIEARKKVRRVDPTLDMEADQGDDYTHLPDHGIFRDGSKDISEAQNSLYKRTLLQDLNRQGAVVLEGKTLDMEMEHPRTVAEILARRKQECDGVVDEERRNRISKMTPIEDLQAQDNHPYAPLCIKDPRDYFDSQQANAVKTLDDSQAGMEQMKCSLGSEEAYDSLRASISKIKTTGLRDPLFSPDVALKTRRLKDSISQIYSKLEDIKVSAESDLRHHVSLVVHPMQQALNAALLHYEADIRKRNARGQKPNGYV</sequence>
<keyword evidence="4" id="KW-1185">Reference proteome</keyword>
<dbReference type="Proteomes" id="UP000008827">
    <property type="component" value="Chromosome 10"/>
</dbReference>